<dbReference type="Proteomes" id="UP001147695">
    <property type="component" value="Unassembled WGS sequence"/>
</dbReference>
<proteinExistence type="predicted"/>
<sequence>MSSTSDTDDQANGHGRTHVGWEGNAHVNGLGNNHVDGESNGDGTFYAEGGIYQSLQHVQYYATILPQAALASTNSEAEMAELAEIRFNLQSCLRRVPTLLGELEGQAEIAFDS</sequence>
<accession>A0A9W9QTZ1</accession>
<feature type="region of interest" description="Disordered" evidence="1">
    <location>
        <begin position="1"/>
        <end position="43"/>
    </location>
</feature>
<evidence type="ECO:0000313" key="2">
    <source>
        <dbReference type="EMBL" id="KAJ5345651.1"/>
    </source>
</evidence>
<organism evidence="2 3">
    <name type="scientific">Penicillium brevicompactum</name>
    <dbReference type="NCBI Taxonomy" id="5074"/>
    <lineage>
        <taxon>Eukaryota</taxon>
        <taxon>Fungi</taxon>
        <taxon>Dikarya</taxon>
        <taxon>Ascomycota</taxon>
        <taxon>Pezizomycotina</taxon>
        <taxon>Eurotiomycetes</taxon>
        <taxon>Eurotiomycetidae</taxon>
        <taxon>Eurotiales</taxon>
        <taxon>Aspergillaceae</taxon>
        <taxon>Penicillium</taxon>
    </lineage>
</organism>
<evidence type="ECO:0000313" key="3">
    <source>
        <dbReference type="Proteomes" id="UP001147695"/>
    </source>
</evidence>
<dbReference type="AlphaFoldDB" id="A0A9W9QTZ1"/>
<comment type="caution">
    <text evidence="2">The sequence shown here is derived from an EMBL/GenBank/DDBJ whole genome shotgun (WGS) entry which is preliminary data.</text>
</comment>
<evidence type="ECO:0000256" key="1">
    <source>
        <dbReference type="SAM" id="MobiDB-lite"/>
    </source>
</evidence>
<dbReference type="EMBL" id="JAPZBQ010000002">
    <property type="protein sequence ID" value="KAJ5345651.1"/>
    <property type="molecule type" value="Genomic_DNA"/>
</dbReference>
<reference evidence="2" key="2">
    <citation type="journal article" date="2023" name="IMA Fungus">
        <title>Comparative genomic study of the Penicillium genus elucidates a diverse pangenome and 15 lateral gene transfer events.</title>
        <authorList>
            <person name="Petersen C."/>
            <person name="Sorensen T."/>
            <person name="Nielsen M.R."/>
            <person name="Sondergaard T.E."/>
            <person name="Sorensen J.L."/>
            <person name="Fitzpatrick D.A."/>
            <person name="Frisvad J.C."/>
            <person name="Nielsen K.L."/>
        </authorList>
    </citation>
    <scope>NUCLEOTIDE SEQUENCE</scope>
    <source>
        <strain evidence="2">IBT 35673</strain>
    </source>
</reference>
<name>A0A9W9QTZ1_PENBR</name>
<protein>
    <submittedName>
        <fullName evidence="2">Uncharacterized protein</fullName>
    </submittedName>
</protein>
<gene>
    <name evidence="2" type="ORF">N7452_003655</name>
</gene>
<reference evidence="2" key="1">
    <citation type="submission" date="2022-12" db="EMBL/GenBank/DDBJ databases">
        <authorList>
            <person name="Petersen C."/>
        </authorList>
    </citation>
    <scope>NUCLEOTIDE SEQUENCE</scope>
    <source>
        <strain evidence="2">IBT 35673</strain>
    </source>
</reference>